<name>B6HLJ0_PENRW</name>
<sequence length="123" mass="14680">MELRSVTRCYRGLSLDVDAPNEGKKKRKRNDLDREEALFISKDKQSGERVLYLQEVPKIKASHYRDWSYILERRTHEPIIRSYYRFTLKGRPNTYSVERVEYYHITCLERIIPDLPTSSEPGI</sequence>
<dbReference type="HOGENOM" id="CLU_2016017_0_0_1"/>
<dbReference type="Proteomes" id="UP000000724">
    <property type="component" value="Contig Pc00c21"/>
</dbReference>
<evidence type="ECO:0000313" key="2">
    <source>
        <dbReference type="Proteomes" id="UP000000724"/>
    </source>
</evidence>
<dbReference type="OrthoDB" id="4271679at2759"/>
<reference evidence="1 2" key="1">
    <citation type="journal article" date="2008" name="Nat. Biotechnol.">
        <title>Genome sequencing and analysis of the filamentous fungus Penicillium chrysogenum.</title>
        <authorList>
            <person name="van den Berg M.A."/>
            <person name="Albang R."/>
            <person name="Albermann K."/>
            <person name="Badger J.H."/>
            <person name="Daran J.-M."/>
            <person name="Driessen A.J.M."/>
            <person name="Garcia-Estrada C."/>
            <person name="Fedorova N.D."/>
            <person name="Harris D.M."/>
            <person name="Heijne W.H.M."/>
            <person name="Joardar V.S."/>
            <person name="Kiel J.A.K.W."/>
            <person name="Kovalchuk A."/>
            <person name="Martin J.F."/>
            <person name="Nierman W.C."/>
            <person name="Nijland J.G."/>
            <person name="Pronk J.T."/>
            <person name="Roubos J.A."/>
            <person name="van der Klei I.J."/>
            <person name="van Peij N.N.M.E."/>
            <person name="Veenhuis M."/>
            <person name="von Doehren H."/>
            <person name="Wagner C."/>
            <person name="Wortman J.R."/>
            <person name="Bovenberg R.A.L."/>
        </authorList>
    </citation>
    <scope>NUCLEOTIDE SEQUENCE [LARGE SCALE GENOMIC DNA]</scope>
    <source>
        <strain evidence="2">ATCC 28089 / DSM 1075 / NRRL 1951 / Wisconsin 54-1255</strain>
    </source>
</reference>
<evidence type="ECO:0000313" key="1">
    <source>
        <dbReference type="EMBL" id="CAP95282.1"/>
    </source>
</evidence>
<organism evidence="1 2">
    <name type="scientific">Penicillium rubens (strain ATCC 28089 / DSM 1075 / NRRL 1951 / Wisconsin 54-1255)</name>
    <name type="common">Penicillium chrysogenum</name>
    <dbReference type="NCBI Taxonomy" id="500485"/>
    <lineage>
        <taxon>Eukaryota</taxon>
        <taxon>Fungi</taxon>
        <taxon>Dikarya</taxon>
        <taxon>Ascomycota</taxon>
        <taxon>Pezizomycotina</taxon>
        <taxon>Eurotiomycetes</taxon>
        <taxon>Eurotiomycetidae</taxon>
        <taxon>Eurotiales</taxon>
        <taxon>Aspergillaceae</taxon>
        <taxon>Penicillium</taxon>
        <taxon>Penicillium chrysogenum species complex</taxon>
    </lineage>
</organism>
<dbReference type="AlphaFoldDB" id="B6HLJ0"/>
<dbReference type="VEuPathDB" id="FungiDB:PCH_Pc21g03850"/>
<accession>B6HLJ0</accession>
<keyword evidence="2" id="KW-1185">Reference proteome</keyword>
<proteinExistence type="predicted"/>
<protein>
    <submittedName>
        <fullName evidence="1">Uncharacterized protein</fullName>
    </submittedName>
</protein>
<dbReference type="OMA" id="THEPIIR"/>
<gene>
    <name evidence="1" type="ORF">Pc21g03850</name>
    <name evidence="1" type="ORF">PCH_Pc21g03850</name>
</gene>
<dbReference type="EMBL" id="AM920436">
    <property type="protein sequence ID" value="CAP95282.1"/>
    <property type="molecule type" value="Genomic_DNA"/>
</dbReference>
<dbReference type="eggNOG" id="ENOG502TAF1">
    <property type="taxonomic scope" value="Eukaryota"/>
</dbReference>